<feature type="transmembrane region" description="Helical" evidence="2">
    <location>
        <begin position="160"/>
        <end position="184"/>
    </location>
</feature>
<feature type="compositionally biased region" description="Basic and acidic residues" evidence="1">
    <location>
        <begin position="635"/>
        <end position="646"/>
    </location>
</feature>
<keyword evidence="4" id="KW-1185">Reference proteome</keyword>
<accession>A0A812S899</accession>
<reference evidence="3" key="1">
    <citation type="submission" date="2021-02" db="EMBL/GenBank/DDBJ databases">
        <authorList>
            <person name="Dougan E. K."/>
            <person name="Rhodes N."/>
            <person name="Thang M."/>
            <person name="Chan C."/>
        </authorList>
    </citation>
    <scope>NUCLEOTIDE SEQUENCE</scope>
</reference>
<feature type="region of interest" description="Disordered" evidence="1">
    <location>
        <begin position="710"/>
        <end position="751"/>
    </location>
</feature>
<protein>
    <submittedName>
        <fullName evidence="3">ABCF2 protein</fullName>
    </submittedName>
</protein>
<dbReference type="Proteomes" id="UP000649617">
    <property type="component" value="Unassembled WGS sequence"/>
</dbReference>
<sequence>METASGDKNVYSSTERAFLATQRKVFNDAVINFLTVRRSMMFVSVVFCVLAFFIEAADVPGAMMTRNSWIHKSRIETNGNVVRFPQFVEMSNQTWTAKDPEAWFAYSTHLYTGMFAKIISQTAMMDILQAMLEVCCQGASCYFLWWSLRKWSHFNQSHRGVLTGWAFSLVAPFLATVIPTRLFVDWSVLDPVVHTFASELSQHMGNQTEDLASSVNNACMQLIDIEGKGHIDSAENFAKKTCSTLKMTPNKHLKCCSFIKLVDFDFRPIHSTCGQVEDYLNKPDRFHKQAIEQATELCRTTVMPNLRGTIELGFENALQVAASAGPIAQRMKQSVSMGMGLINGLRGFNTIMPAALALAPALLRGALKVKVTAPQSTIPGMFVVVLPLLYCPMTWGMYHIFFQLLGDFWMLLGLLVMAFGPMMYLALGSYYTITRPLTDKAVAQVMVSMNRASTILALIGYVFICTFAWKRYKLTIGDEDTEETASVERDAYKYIAEQISVLQPSFWLKLAGVAMAKYFFTTLAGVDWMMVEIGKQRRYEILMEISQKIKALETSGTAVRYPQGLKTEVERLENLQAAEERLLRLDCVFYILYDEVPMHVVEEEEVNPHVPSMRRRTTVLAPAVSGLLGDVEMEQLERPKNDKEVTTPDSAPTPVQSPQGLPTHPTSSPNLPHPTSEPDLPRVAEAQKPSGPSALDTAWSFFFGLRVPESRPHSQGLAPRHARSLAQRPGHRWPPPPTETFPNSPGWRPQAPLISDWTSAGSSQYNAPLQPFPAHWQPSHDANQLLPPQWQTSLGQTGEPSSASWARHTVAPGQHLRPHF</sequence>
<feature type="transmembrane region" description="Helical" evidence="2">
    <location>
        <begin position="347"/>
        <end position="367"/>
    </location>
</feature>
<feature type="region of interest" description="Disordered" evidence="1">
    <location>
        <begin position="630"/>
        <end position="692"/>
    </location>
</feature>
<proteinExistence type="predicted"/>
<feature type="region of interest" description="Disordered" evidence="1">
    <location>
        <begin position="776"/>
        <end position="820"/>
    </location>
</feature>
<gene>
    <name evidence="3" type="primary">ABCF2</name>
    <name evidence="3" type="ORF">SPIL2461_LOCUS11728</name>
</gene>
<feature type="transmembrane region" description="Helical" evidence="2">
    <location>
        <begin position="452"/>
        <end position="469"/>
    </location>
</feature>
<feature type="transmembrane region" description="Helical" evidence="2">
    <location>
        <begin position="40"/>
        <end position="57"/>
    </location>
</feature>
<keyword evidence="2" id="KW-0812">Transmembrane</keyword>
<dbReference type="EMBL" id="CAJNIZ010023113">
    <property type="protein sequence ID" value="CAE7466452.1"/>
    <property type="molecule type" value="Genomic_DNA"/>
</dbReference>
<keyword evidence="2" id="KW-0472">Membrane</keyword>
<evidence type="ECO:0000256" key="1">
    <source>
        <dbReference type="SAM" id="MobiDB-lite"/>
    </source>
</evidence>
<evidence type="ECO:0000313" key="4">
    <source>
        <dbReference type="Proteomes" id="UP000649617"/>
    </source>
</evidence>
<comment type="caution">
    <text evidence="3">The sequence shown here is derived from an EMBL/GenBank/DDBJ whole genome shotgun (WGS) entry which is preliminary data.</text>
</comment>
<keyword evidence="2" id="KW-1133">Transmembrane helix</keyword>
<feature type="transmembrane region" description="Helical" evidence="2">
    <location>
        <begin position="408"/>
        <end position="431"/>
    </location>
</feature>
<feature type="transmembrane region" description="Helical" evidence="2">
    <location>
        <begin position="127"/>
        <end position="148"/>
    </location>
</feature>
<feature type="compositionally biased region" description="Polar residues" evidence="1">
    <location>
        <begin position="647"/>
        <end position="670"/>
    </location>
</feature>
<dbReference type="AlphaFoldDB" id="A0A812S899"/>
<dbReference type="OrthoDB" id="421753at2759"/>
<name>A0A812S899_SYMPI</name>
<feature type="transmembrane region" description="Helical" evidence="2">
    <location>
        <begin position="379"/>
        <end position="402"/>
    </location>
</feature>
<organism evidence="3 4">
    <name type="scientific">Symbiodinium pilosum</name>
    <name type="common">Dinoflagellate</name>
    <dbReference type="NCBI Taxonomy" id="2952"/>
    <lineage>
        <taxon>Eukaryota</taxon>
        <taxon>Sar</taxon>
        <taxon>Alveolata</taxon>
        <taxon>Dinophyceae</taxon>
        <taxon>Suessiales</taxon>
        <taxon>Symbiodiniaceae</taxon>
        <taxon>Symbiodinium</taxon>
    </lineage>
</organism>
<evidence type="ECO:0000256" key="2">
    <source>
        <dbReference type="SAM" id="Phobius"/>
    </source>
</evidence>
<feature type="compositionally biased region" description="Polar residues" evidence="1">
    <location>
        <begin position="789"/>
        <end position="804"/>
    </location>
</feature>
<evidence type="ECO:0000313" key="3">
    <source>
        <dbReference type="EMBL" id="CAE7466452.1"/>
    </source>
</evidence>